<proteinExistence type="predicted"/>
<dbReference type="PANTHER" id="PTHR48079:SF6">
    <property type="entry name" value="NAD(P)-BINDING DOMAIN-CONTAINING PROTEIN-RELATED"/>
    <property type="match status" value="1"/>
</dbReference>
<reference evidence="3" key="1">
    <citation type="journal article" date="2019" name="Int. J. Syst. Evol. Microbiol.">
        <title>The Global Catalogue of Microorganisms (GCM) 10K type strain sequencing project: providing services to taxonomists for standard genome sequencing and annotation.</title>
        <authorList>
            <consortium name="The Broad Institute Genomics Platform"/>
            <consortium name="The Broad Institute Genome Sequencing Center for Infectious Disease"/>
            <person name="Wu L."/>
            <person name="Ma J."/>
        </authorList>
    </citation>
    <scope>NUCLEOTIDE SEQUENCE [LARGE SCALE GENOMIC DNA]</scope>
    <source>
        <strain evidence="3">CCUG 54518</strain>
    </source>
</reference>
<feature type="domain" description="NAD-dependent epimerase/dehydratase" evidence="1">
    <location>
        <begin position="11"/>
        <end position="225"/>
    </location>
</feature>
<comment type="caution">
    <text evidence="2">The sequence shown here is derived from an EMBL/GenBank/DDBJ whole genome shotgun (WGS) entry which is preliminary data.</text>
</comment>
<dbReference type="PANTHER" id="PTHR48079">
    <property type="entry name" value="PROTEIN YEEZ"/>
    <property type="match status" value="1"/>
</dbReference>
<gene>
    <name evidence="2" type="ORF">ACFQNJ_18490</name>
</gene>
<evidence type="ECO:0000313" key="3">
    <source>
        <dbReference type="Proteomes" id="UP001596495"/>
    </source>
</evidence>
<dbReference type="Pfam" id="PF01370">
    <property type="entry name" value="Epimerase"/>
    <property type="match status" value="1"/>
</dbReference>
<dbReference type="Gene3D" id="3.40.50.720">
    <property type="entry name" value="NAD(P)-binding Rossmann-like Domain"/>
    <property type="match status" value="1"/>
</dbReference>
<dbReference type="InterPro" id="IPR001509">
    <property type="entry name" value="Epimerase_deHydtase"/>
</dbReference>
<evidence type="ECO:0000259" key="1">
    <source>
        <dbReference type="Pfam" id="PF01370"/>
    </source>
</evidence>
<dbReference type="EMBL" id="JBHTBX010000019">
    <property type="protein sequence ID" value="MFC7436501.1"/>
    <property type="molecule type" value="Genomic_DNA"/>
</dbReference>
<accession>A0ABW2REJ7</accession>
<keyword evidence="3" id="KW-1185">Reference proteome</keyword>
<protein>
    <submittedName>
        <fullName evidence="2">UDP-glucose 4-epimerase family protein</fullName>
    </submittedName>
</protein>
<dbReference type="SUPFAM" id="SSF51735">
    <property type="entry name" value="NAD(P)-binding Rossmann-fold domains"/>
    <property type="match status" value="1"/>
</dbReference>
<organism evidence="2 3">
    <name type="scientific">Hydrogenophaga bisanensis</name>
    <dbReference type="NCBI Taxonomy" id="439611"/>
    <lineage>
        <taxon>Bacteria</taxon>
        <taxon>Pseudomonadati</taxon>
        <taxon>Pseudomonadota</taxon>
        <taxon>Betaproteobacteria</taxon>
        <taxon>Burkholderiales</taxon>
        <taxon>Comamonadaceae</taxon>
        <taxon>Hydrogenophaga</taxon>
    </lineage>
</organism>
<sequence length="326" mass="35011">MSASTALAVGVTGASGFVGRAVCAALREQHHAIRPLLRRRHGGHPDESALLVGEIGPDTDWRQALLGLDVVVHCAAHVHQMGDGADTQASAYQRVNTDGTLQLARCAALAGVRRLVFISSVKVLGESTLHGHPFRHDTPPAPQDPYGQSKWAAEQGLWRMAAETGLEVVVIRPPLVYGQGVGANFAALIRLVRSGWPLPLGLINNRRSMVGLRNLVDLICRCTTDTQAAGQTLLVSDGEDLSTPDLVLRLAKAMGCRARIWRVPVAWMKLAGQLTGRSAQIDRLTGSLQVDISRTCELLNWHPPHTVDEELALAVGNAGHNKGIRP</sequence>
<dbReference type="Proteomes" id="UP001596495">
    <property type="component" value="Unassembled WGS sequence"/>
</dbReference>
<dbReference type="InterPro" id="IPR036291">
    <property type="entry name" value="NAD(P)-bd_dom_sf"/>
</dbReference>
<dbReference type="CDD" id="cd05232">
    <property type="entry name" value="UDP_G4E_4_SDR_e"/>
    <property type="match status" value="1"/>
</dbReference>
<dbReference type="InterPro" id="IPR051783">
    <property type="entry name" value="NAD(P)-dependent_oxidoreduct"/>
</dbReference>
<dbReference type="RefSeq" id="WP_382260173.1">
    <property type="nucleotide sequence ID" value="NZ_JBHTBX010000019.1"/>
</dbReference>
<name>A0ABW2REJ7_9BURK</name>
<evidence type="ECO:0000313" key="2">
    <source>
        <dbReference type="EMBL" id="MFC7436501.1"/>
    </source>
</evidence>